<proteinExistence type="predicted"/>
<evidence type="ECO:0000313" key="2">
    <source>
        <dbReference type="Proteomes" id="UP001231649"/>
    </source>
</evidence>
<dbReference type="Proteomes" id="UP001231649">
    <property type="component" value="Chromosome 16"/>
</dbReference>
<organism evidence="1 2">
    <name type="scientific">Mythimna loreyi</name>
    <dbReference type="NCBI Taxonomy" id="667449"/>
    <lineage>
        <taxon>Eukaryota</taxon>
        <taxon>Metazoa</taxon>
        <taxon>Ecdysozoa</taxon>
        <taxon>Arthropoda</taxon>
        <taxon>Hexapoda</taxon>
        <taxon>Insecta</taxon>
        <taxon>Pterygota</taxon>
        <taxon>Neoptera</taxon>
        <taxon>Endopterygota</taxon>
        <taxon>Lepidoptera</taxon>
        <taxon>Glossata</taxon>
        <taxon>Ditrysia</taxon>
        <taxon>Noctuoidea</taxon>
        <taxon>Noctuidae</taxon>
        <taxon>Noctuinae</taxon>
        <taxon>Hadenini</taxon>
        <taxon>Mythimna</taxon>
    </lineage>
</organism>
<reference evidence="1" key="1">
    <citation type="submission" date="2023-03" db="EMBL/GenBank/DDBJ databases">
        <title>Chromosome-level genomes of two armyworms, Mythimna separata and Mythimna loreyi, provide insights into the biosynthesis and reception of sex pheromones.</title>
        <authorList>
            <person name="Zhao H."/>
        </authorList>
    </citation>
    <scope>NUCLEOTIDE SEQUENCE</scope>
    <source>
        <strain evidence="1">BeijingLab</strain>
    </source>
</reference>
<name>A0ACC2QQW6_9NEOP</name>
<sequence>MPLAHTPRKQTVTEVNSPVDKETAGPSPKTTPTANVRKSIGEWETSKGRDPKTAASATYLVSPRKQVQIPVAPSKVALKTTLPLAGKETKRRSSMEAASASQKPVASADRVTEGRTWLQRAKTQLGESRNLKSEIKAGITLAVESMYRLIKDAAMEMEALKPIPCQQRKEGQLSLNKETVSNSEKTMREDTSLLIEKIDTHSKLLEENSRQMEELKKTLAEQKSLTETPSYARVAAAGSIDGAFDKRNTLHSVVVTSKDEKETGEQVLERVRKAIEAKEGWVKVERVRKAKNRKVVMGFESEGERNKVKERLEGSGIDLIVEAVKNRDPMVILRDVLAINSDEDVIKALRNQNRDVFRGLSDGEDRLEVRYRRKTRNPHIVHVVLSASPEVWQRVTKRGYAHIDLQRVRVEDQTPLMQCTRCLGYGHGRKHCMEKEDSCSHCGGPHLKTECPDWMAGGTAVCRNCERANLYNKEHNAFSTECPVRRKWDAIARSTTAYC</sequence>
<dbReference type="EMBL" id="CM056792">
    <property type="protein sequence ID" value="KAJ8722364.1"/>
    <property type="molecule type" value="Genomic_DNA"/>
</dbReference>
<gene>
    <name evidence="1" type="ORF">PYW08_004766</name>
</gene>
<keyword evidence="2" id="KW-1185">Reference proteome</keyword>
<evidence type="ECO:0000313" key="1">
    <source>
        <dbReference type="EMBL" id="KAJ8722364.1"/>
    </source>
</evidence>
<accession>A0ACC2QQW6</accession>
<comment type="caution">
    <text evidence="1">The sequence shown here is derived from an EMBL/GenBank/DDBJ whole genome shotgun (WGS) entry which is preliminary data.</text>
</comment>
<protein>
    <submittedName>
        <fullName evidence="1">Uncharacterized protein</fullName>
    </submittedName>
</protein>